<reference evidence="3" key="1">
    <citation type="submission" date="2021-06" db="EMBL/GenBank/DDBJ databases">
        <authorList>
            <consortium name="Wellcome Sanger Institute Data Sharing"/>
        </authorList>
    </citation>
    <scope>NUCLEOTIDE SEQUENCE [LARGE SCALE GENOMIC DNA]</scope>
</reference>
<keyword evidence="4" id="KW-1185">Reference proteome</keyword>
<dbReference type="InterPro" id="IPR036181">
    <property type="entry name" value="MIT_dom_sf"/>
</dbReference>
<evidence type="ECO:0000313" key="3">
    <source>
        <dbReference type="Ensembl" id="ENSECRP00000025822.1"/>
    </source>
</evidence>
<gene>
    <name evidence="3" type="primary">RPS6KL1</name>
    <name evidence="3" type="synonym">rps6kl1</name>
</gene>
<evidence type="ECO:0000259" key="2">
    <source>
        <dbReference type="PROSITE" id="PS50011"/>
    </source>
</evidence>
<name>A0A8C4T651_ERPCA</name>
<dbReference type="Gene3D" id="1.20.58.80">
    <property type="entry name" value="Phosphotransferase system, lactose/cellobiose-type IIA subunit"/>
    <property type="match status" value="1"/>
</dbReference>
<feature type="region of interest" description="Disordered" evidence="1">
    <location>
        <begin position="383"/>
        <end position="438"/>
    </location>
</feature>
<dbReference type="InterPro" id="IPR011009">
    <property type="entry name" value="Kinase-like_dom_sf"/>
</dbReference>
<dbReference type="SUPFAM" id="SSF116846">
    <property type="entry name" value="MIT domain"/>
    <property type="match status" value="1"/>
</dbReference>
<dbReference type="GeneID" id="114666570"/>
<dbReference type="GO" id="GO:0004672">
    <property type="term" value="F:protein kinase activity"/>
    <property type="evidence" value="ECO:0007669"/>
    <property type="project" value="InterPro"/>
</dbReference>
<reference evidence="3" key="3">
    <citation type="submission" date="2025-09" db="UniProtKB">
        <authorList>
            <consortium name="Ensembl"/>
        </authorList>
    </citation>
    <scope>IDENTIFICATION</scope>
</reference>
<dbReference type="Gene3D" id="1.10.510.10">
    <property type="entry name" value="Transferase(Phosphotransferase) domain 1"/>
    <property type="match status" value="1"/>
</dbReference>
<dbReference type="RefSeq" id="XP_051775933.1">
    <property type="nucleotide sequence ID" value="XM_051919973.1"/>
</dbReference>
<dbReference type="GO" id="GO:0005524">
    <property type="term" value="F:ATP binding"/>
    <property type="evidence" value="ECO:0007669"/>
    <property type="project" value="InterPro"/>
</dbReference>
<dbReference type="Pfam" id="PF04212">
    <property type="entry name" value="MIT"/>
    <property type="match status" value="1"/>
</dbReference>
<feature type="compositionally biased region" description="Basic and acidic residues" evidence="1">
    <location>
        <begin position="515"/>
        <end position="524"/>
    </location>
</feature>
<feature type="compositionally biased region" description="Basic and acidic residues" evidence="1">
    <location>
        <begin position="412"/>
        <end position="429"/>
    </location>
</feature>
<accession>A0A8C4T651</accession>
<feature type="domain" description="Protein kinase" evidence="2">
    <location>
        <begin position="439"/>
        <end position="746"/>
    </location>
</feature>
<dbReference type="PANTHER" id="PTHR15508:SF4">
    <property type="entry name" value="RIBOSOMAL PROTEIN S6 KINASE-LIKE 1"/>
    <property type="match status" value="1"/>
</dbReference>
<dbReference type="OrthoDB" id="1278353at2759"/>
<dbReference type="PROSITE" id="PS50011">
    <property type="entry name" value="PROTEIN_KINASE_DOM"/>
    <property type="match status" value="1"/>
</dbReference>
<feature type="compositionally biased region" description="Polar residues" evidence="1">
    <location>
        <begin position="229"/>
        <end position="243"/>
    </location>
</feature>
<dbReference type="InterPro" id="IPR000719">
    <property type="entry name" value="Prot_kinase_dom"/>
</dbReference>
<evidence type="ECO:0000313" key="4">
    <source>
        <dbReference type="Proteomes" id="UP000694620"/>
    </source>
</evidence>
<dbReference type="AlphaFoldDB" id="A0A8C4T651"/>
<dbReference type="InterPro" id="IPR051866">
    <property type="entry name" value="Intracell_Sig-Traffick_Protein"/>
</dbReference>
<feature type="region of interest" description="Disordered" evidence="1">
    <location>
        <begin position="506"/>
        <end position="539"/>
    </location>
</feature>
<organism evidence="3 4">
    <name type="scientific">Erpetoichthys calabaricus</name>
    <name type="common">Rope fish</name>
    <name type="synonym">Calamoichthys calabaricus</name>
    <dbReference type="NCBI Taxonomy" id="27687"/>
    <lineage>
        <taxon>Eukaryota</taxon>
        <taxon>Metazoa</taxon>
        <taxon>Chordata</taxon>
        <taxon>Craniata</taxon>
        <taxon>Vertebrata</taxon>
        <taxon>Euteleostomi</taxon>
        <taxon>Actinopterygii</taxon>
        <taxon>Polypteriformes</taxon>
        <taxon>Polypteridae</taxon>
        <taxon>Erpetoichthys</taxon>
    </lineage>
</organism>
<dbReference type="Ensembl" id="ENSECRT00000026364.1">
    <property type="protein sequence ID" value="ENSECRP00000025822.1"/>
    <property type="gene ID" value="ENSECRG00000017451.1"/>
</dbReference>
<dbReference type="SUPFAM" id="SSF56112">
    <property type="entry name" value="Protein kinase-like (PK-like)"/>
    <property type="match status" value="1"/>
</dbReference>
<proteinExistence type="predicted"/>
<feature type="region of interest" description="Disordered" evidence="1">
    <location>
        <begin position="225"/>
        <end position="255"/>
    </location>
</feature>
<dbReference type="GeneTree" id="ENSGT00940000159815"/>
<dbReference type="CDD" id="cd02677">
    <property type="entry name" value="MIT_SNX15"/>
    <property type="match status" value="1"/>
</dbReference>
<dbReference type="SMART" id="SM00745">
    <property type="entry name" value="MIT"/>
    <property type="match status" value="1"/>
</dbReference>
<dbReference type="SMART" id="SM00220">
    <property type="entry name" value="S_TKc"/>
    <property type="match status" value="1"/>
</dbReference>
<dbReference type="PANTHER" id="PTHR15508">
    <property type="entry name" value="RIBOSOMAL PROTEIN S6 KINASE"/>
    <property type="match status" value="1"/>
</dbReference>
<evidence type="ECO:0000256" key="1">
    <source>
        <dbReference type="SAM" id="MobiDB-lite"/>
    </source>
</evidence>
<dbReference type="InterPro" id="IPR007330">
    <property type="entry name" value="MIT_dom"/>
</dbReference>
<feature type="compositionally biased region" description="Polar residues" evidence="1">
    <location>
        <begin position="400"/>
        <end position="410"/>
    </location>
</feature>
<sequence>MAKRDYLVDAAKQIRQALDREVNEDYEAAFNHYKNGIDLLLKGVQVDPNKERREAVKRKTTQYLRRAEEIFNSHLQGSLVNMASTSQCYGFSSLRFRPIRILSSPVEDLKMCKVIGVIDKVLLVQNPVSKETFVVKSLFKSILEGREHQTIIPQGVPYMARLLRYYVSEDAILLHLEHVQGGRLFSHLRKPTEWNKEYPECCSPSQKRIQLKTSYTAPVLKFEYEQEKSPTSNHSPEHCNSCSLEEEESTGPAASQTLPTFAISDTDLTRPMQDAVTECNVLSSCQPGPHKDIESASEKNPCDMNDTEPQGYHSQSCCPDIIGPSWTVNDLVYNKSLGEHNALSIPAKTETVKKLLDSQLCIMNMCSSSEFKCTSQVISENEVSGPGLKDCGQTVEKEQSNSGDSKNTTACKLDKSGRRGNEPEPKKSSESGIQLLKDRDEVIQVREGNENSIEKRKKAGKTEALEAAIKILSGRRRMPFQSSSAAQKSAISIDLCPEGMIVSEQQVTSHRTRSHKNEEDEWVKVELSSPESKHKEASDFDIKGPQLRFEAQDQKNERLSPNDLHIEVNGWCLLSKPRTANERNKQSTSRLPEDVVRLWVAQILLALESLHEQGIICRDLNPKNILLDNAGQVCLTYFGQWSEVQLDCSTTAMENLYCAPEIGGATEVTEACDWWSLGAVLYELLTGMSLKQCHPSGILPHTQLCLPDYLSTSAASLLTELLQFDSRHRLGSGGGGVCDIKCHPFFSTVAWHSLSS</sequence>
<dbReference type="Pfam" id="PF00069">
    <property type="entry name" value="Pkinase"/>
    <property type="match status" value="1"/>
</dbReference>
<dbReference type="Proteomes" id="UP000694620">
    <property type="component" value="Chromosome 16"/>
</dbReference>
<protein>
    <submittedName>
        <fullName evidence="3">Ribosomal protein S6 kinase like 1</fullName>
    </submittedName>
</protein>
<reference evidence="3" key="2">
    <citation type="submission" date="2025-08" db="UniProtKB">
        <authorList>
            <consortium name="Ensembl"/>
        </authorList>
    </citation>
    <scope>IDENTIFICATION</scope>
</reference>